<gene>
    <name evidence="1" type="ORF">ACOLOM_LOCUS247</name>
</gene>
<dbReference type="EMBL" id="CAJVPT010000242">
    <property type="protein sequence ID" value="CAG8441300.1"/>
    <property type="molecule type" value="Genomic_DNA"/>
</dbReference>
<organism evidence="1 2">
    <name type="scientific">Acaulospora colombiana</name>
    <dbReference type="NCBI Taxonomy" id="27376"/>
    <lineage>
        <taxon>Eukaryota</taxon>
        <taxon>Fungi</taxon>
        <taxon>Fungi incertae sedis</taxon>
        <taxon>Mucoromycota</taxon>
        <taxon>Glomeromycotina</taxon>
        <taxon>Glomeromycetes</taxon>
        <taxon>Diversisporales</taxon>
        <taxon>Acaulosporaceae</taxon>
        <taxon>Acaulospora</taxon>
    </lineage>
</organism>
<keyword evidence="2" id="KW-1185">Reference proteome</keyword>
<sequence length="179" mass="19757">MQKTFSDGTPQSNEHDSEIPQEGIVDYSRFGGNNDSNASIDANNFEENGGIDLGGGKSLCRFFQRGSCRYGESCRYSHESSAPISVQKFGVLTHPKSATPCRFFAKGYCRYGDDCKFAHGGGRFHHDNGITSVNEPDGMPRGEWAKLSGEDVNDMMSQGVKPWDEDAQVLEVMNQSHLF</sequence>
<comment type="caution">
    <text evidence="1">The sequence shown here is derived from an EMBL/GenBank/DDBJ whole genome shotgun (WGS) entry which is preliminary data.</text>
</comment>
<dbReference type="Proteomes" id="UP000789525">
    <property type="component" value="Unassembled WGS sequence"/>
</dbReference>
<protein>
    <submittedName>
        <fullName evidence="1">4033_t:CDS:1</fullName>
    </submittedName>
</protein>
<evidence type="ECO:0000313" key="2">
    <source>
        <dbReference type="Proteomes" id="UP000789525"/>
    </source>
</evidence>
<name>A0ACA9JXU5_9GLOM</name>
<proteinExistence type="predicted"/>
<reference evidence="1" key="1">
    <citation type="submission" date="2021-06" db="EMBL/GenBank/DDBJ databases">
        <authorList>
            <person name="Kallberg Y."/>
            <person name="Tangrot J."/>
            <person name="Rosling A."/>
        </authorList>
    </citation>
    <scope>NUCLEOTIDE SEQUENCE</scope>
    <source>
        <strain evidence="1">CL356</strain>
    </source>
</reference>
<accession>A0ACA9JXU5</accession>
<evidence type="ECO:0000313" key="1">
    <source>
        <dbReference type="EMBL" id="CAG8441300.1"/>
    </source>
</evidence>